<sequence>MPDAGRGEPYRFVVDETSFDFRRLTEQQLTELMEEFSDALAELRERHEVAVSPWWTEAECADGRELFHVLYEGGTPRAGRDARVRMARLMDRCPAWDTALPGLPDQVELGGHRREFAWSVGYAWWHTVHRHHVACLVFPAVDRRDWQPVSAVDGANSATAEVKVFFLAEPAALTSFWRSLFAREDVAEPDFFDRAREAFPDLVLADSLSFRKFDGTYREMRDWVVRVLSVVHDHFAAALAKHAGKPADVQAELGRHGLVLSPESPRTRSKPKIMRQRDVLHEGEIYHCEWHAKKEPHRNRVHFSLPEQRLGGRVLIGIFVDHLDTE</sequence>
<dbReference type="EMBL" id="BAAASZ010000020">
    <property type="protein sequence ID" value="GAA2442419.1"/>
    <property type="molecule type" value="Genomic_DNA"/>
</dbReference>
<reference evidence="2" key="1">
    <citation type="journal article" date="2019" name="Int. J. Syst. Evol. Microbiol.">
        <title>The Global Catalogue of Microorganisms (GCM) 10K type strain sequencing project: providing services to taxonomists for standard genome sequencing and annotation.</title>
        <authorList>
            <consortium name="The Broad Institute Genomics Platform"/>
            <consortium name="The Broad Institute Genome Sequencing Center for Infectious Disease"/>
            <person name="Wu L."/>
            <person name="Ma J."/>
        </authorList>
    </citation>
    <scope>NUCLEOTIDE SEQUENCE [LARGE SCALE GENOMIC DNA]</scope>
    <source>
        <strain evidence="2">JCM 6305</strain>
    </source>
</reference>
<gene>
    <name evidence="1" type="ORF">GCM10010405_27420</name>
</gene>
<proteinExistence type="predicted"/>
<comment type="caution">
    <text evidence="1">The sequence shown here is derived from an EMBL/GenBank/DDBJ whole genome shotgun (WGS) entry which is preliminary data.</text>
</comment>
<evidence type="ECO:0000313" key="1">
    <source>
        <dbReference type="EMBL" id="GAA2442419.1"/>
    </source>
</evidence>
<keyword evidence="2" id="KW-1185">Reference proteome</keyword>
<dbReference type="Proteomes" id="UP001501638">
    <property type="component" value="Unassembled WGS sequence"/>
</dbReference>
<protein>
    <submittedName>
        <fullName evidence="1">Uncharacterized protein</fullName>
    </submittedName>
</protein>
<accession>A0ABP5X279</accession>
<name>A0ABP5X279_9ACTN</name>
<evidence type="ECO:0000313" key="2">
    <source>
        <dbReference type="Proteomes" id="UP001501638"/>
    </source>
</evidence>
<organism evidence="1 2">
    <name type="scientific">Streptomyces macrosporus</name>
    <dbReference type="NCBI Taxonomy" id="44032"/>
    <lineage>
        <taxon>Bacteria</taxon>
        <taxon>Bacillati</taxon>
        <taxon>Actinomycetota</taxon>
        <taxon>Actinomycetes</taxon>
        <taxon>Kitasatosporales</taxon>
        <taxon>Streptomycetaceae</taxon>
        <taxon>Streptomyces</taxon>
    </lineage>
</organism>